<dbReference type="Gene3D" id="1.10.1610.10">
    <property type="match status" value="1"/>
</dbReference>
<dbReference type="InterPro" id="IPR036087">
    <property type="entry name" value="Nict_dMeBzImd_PRibTrfase_sf"/>
</dbReference>
<keyword evidence="6 11" id="KW-0169">Cobalamin biosynthesis</keyword>
<sequence length="350" mass="36981">MNLENVLESIKPLDKHSMDLCKTHLDSLTKPIGSLGVLEDLAIQISGITMNSKPIIKQKQAFVFAADHGITEEGVSAFPQEVTKQMVLNFINGGAAINVLARKAQTPVTVVDIGVNGDLIIEGLVQCKVAHGTKNFSKEPAMTREQAILAIETGILLTTEAINRGVDLFIIGEMGIGNTTSSSAIVTALTNAPLEDTVGCGTGISTDSLQIKRSIIKTSLEKHKPNANDGLDVLSKIGGLEIAGMVGVILACAANRRPVILDGFISGAAALIAQSLSPLSVSYMIPSHSSVEPGHRVIYQKLTLHPFLHMNMRLGEGTGAALAIHVIESSLQILHEMATFADAGVSNKNL</sequence>
<dbReference type="GO" id="GO:0009236">
    <property type="term" value="P:cobalamin biosynthetic process"/>
    <property type="evidence" value="ECO:0007669"/>
    <property type="project" value="UniProtKB-UniRule"/>
</dbReference>
<evidence type="ECO:0000256" key="4">
    <source>
        <dbReference type="ARBA" id="ARBA00011991"/>
    </source>
</evidence>
<organism evidence="12 13">
    <name type="scientific">Desulfuribacillus stibiiarsenatis</name>
    <dbReference type="NCBI Taxonomy" id="1390249"/>
    <lineage>
        <taxon>Bacteria</taxon>
        <taxon>Bacillati</taxon>
        <taxon>Bacillota</taxon>
        <taxon>Desulfuribacillia</taxon>
        <taxon>Desulfuribacillales</taxon>
        <taxon>Desulfuribacillaceae</taxon>
        <taxon>Desulfuribacillus</taxon>
    </lineage>
</organism>
<evidence type="ECO:0000256" key="9">
    <source>
        <dbReference type="ARBA" id="ARBA00030686"/>
    </source>
</evidence>
<dbReference type="RefSeq" id="WP_069703111.1">
    <property type="nucleotide sequence ID" value="NZ_MJAT01000038.1"/>
</dbReference>
<evidence type="ECO:0000256" key="7">
    <source>
        <dbReference type="ARBA" id="ARBA00022676"/>
    </source>
</evidence>
<dbReference type="InterPro" id="IPR023195">
    <property type="entry name" value="Nict_dMeBzImd_PRibTrfase_N"/>
</dbReference>
<dbReference type="InterPro" id="IPR003200">
    <property type="entry name" value="Nict_dMeBzImd_PRibTrfase"/>
</dbReference>
<accession>A0A1E5L2P9</accession>
<evidence type="ECO:0000256" key="2">
    <source>
        <dbReference type="ARBA" id="ARBA00005049"/>
    </source>
</evidence>
<reference evidence="12 13" key="1">
    <citation type="submission" date="2016-09" db="EMBL/GenBank/DDBJ databases">
        <title>Desulfuribacillus arsenicus sp. nov., an obligately anaerobic, dissimilatory arsenic- and antimonate-reducing bacterium isolated from anoxic sediments.</title>
        <authorList>
            <person name="Abin C.A."/>
            <person name="Hollibaugh J.T."/>
        </authorList>
    </citation>
    <scope>NUCLEOTIDE SEQUENCE [LARGE SCALE GENOMIC DNA]</scope>
    <source>
        <strain evidence="12 13">MLFW-2</strain>
    </source>
</reference>
<comment type="catalytic activity">
    <reaction evidence="10 11">
        <text>5,6-dimethylbenzimidazole + nicotinate beta-D-ribonucleotide = alpha-ribazole 5'-phosphate + nicotinate + H(+)</text>
        <dbReference type="Rhea" id="RHEA:11196"/>
        <dbReference type="ChEBI" id="CHEBI:15378"/>
        <dbReference type="ChEBI" id="CHEBI:15890"/>
        <dbReference type="ChEBI" id="CHEBI:32544"/>
        <dbReference type="ChEBI" id="CHEBI:57502"/>
        <dbReference type="ChEBI" id="CHEBI:57918"/>
        <dbReference type="EC" id="2.4.2.21"/>
    </reaction>
</comment>
<dbReference type="EMBL" id="MJAT01000038">
    <property type="protein sequence ID" value="OEH84398.1"/>
    <property type="molecule type" value="Genomic_DNA"/>
</dbReference>
<dbReference type="OrthoDB" id="9781491at2"/>
<dbReference type="PANTHER" id="PTHR43463:SF1">
    <property type="entry name" value="NICOTINATE-NUCLEOTIDE--DIMETHYLBENZIMIDAZOLE PHOSPHORIBOSYLTRANSFERASE"/>
    <property type="match status" value="1"/>
</dbReference>
<dbReference type="HAMAP" id="MF_00230">
    <property type="entry name" value="CobT"/>
    <property type="match status" value="1"/>
</dbReference>
<evidence type="ECO:0000256" key="6">
    <source>
        <dbReference type="ARBA" id="ARBA00022573"/>
    </source>
</evidence>
<keyword evidence="8 11" id="KW-0808">Transferase</keyword>
<dbReference type="STRING" id="1390249.BHU72_09265"/>
<comment type="similarity">
    <text evidence="3 11">Belongs to the CobT family.</text>
</comment>
<dbReference type="AlphaFoldDB" id="A0A1E5L2P9"/>
<comment type="pathway">
    <text evidence="2 11">Nucleoside biosynthesis; alpha-ribazole biosynthesis; alpha-ribazole from 5,6-dimethylbenzimidazole: step 1/2.</text>
</comment>
<evidence type="ECO:0000256" key="10">
    <source>
        <dbReference type="ARBA" id="ARBA00047340"/>
    </source>
</evidence>
<protein>
    <recommendedName>
        <fullName evidence="5 11">Nicotinate-nucleotide--dimethylbenzimidazole phosphoribosyltransferase</fullName>
        <shortName evidence="11">NN:DBI PRT</shortName>
        <ecNumber evidence="4 11">2.4.2.21</ecNumber>
    </recommendedName>
    <alternativeName>
        <fullName evidence="9 11">N(1)-alpha-phosphoribosyltransferase</fullName>
    </alternativeName>
</protein>
<dbReference type="InterPro" id="IPR017846">
    <property type="entry name" value="Nict_dMeBzImd_PRibTrfase_bact"/>
</dbReference>
<dbReference type="GO" id="GO:0008939">
    <property type="term" value="F:nicotinate-nucleotide-dimethylbenzimidazole phosphoribosyltransferase activity"/>
    <property type="evidence" value="ECO:0007669"/>
    <property type="project" value="UniProtKB-UniRule"/>
</dbReference>
<dbReference type="CDD" id="cd02439">
    <property type="entry name" value="DMB-PRT_CobT"/>
    <property type="match status" value="1"/>
</dbReference>
<name>A0A1E5L2P9_9FIRM</name>
<evidence type="ECO:0000256" key="1">
    <source>
        <dbReference type="ARBA" id="ARBA00002197"/>
    </source>
</evidence>
<evidence type="ECO:0000256" key="8">
    <source>
        <dbReference type="ARBA" id="ARBA00022679"/>
    </source>
</evidence>
<dbReference type="Pfam" id="PF02277">
    <property type="entry name" value="DBI_PRT"/>
    <property type="match status" value="1"/>
</dbReference>
<dbReference type="Gene3D" id="3.40.50.10210">
    <property type="match status" value="1"/>
</dbReference>
<dbReference type="NCBIfam" id="TIGR03160">
    <property type="entry name" value="cobT_DBIPRT"/>
    <property type="match status" value="1"/>
</dbReference>
<comment type="caution">
    <text evidence="12">The sequence shown here is derived from an EMBL/GenBank/DDBJ whole genome shotgun (WGS) entry which is preliminary data.</text>
</comment>
<keyword evidence="13" id="KW-1185">Reference proteome</keyword>
<dbReference type="UniPathway" id="UPA00061">
    <property type="reaction ID" value="UER00516"/>
</dbReference>
<dbReference type="PANTHER" id="PTHR43463">
    <property type="entry name" value="NICOTINATE-NUCLEOTIDE--DIMETHYLBENZIMIDAZOLE PHOSPHORIBOSYLTRANSFERASE"/>
    <property type="match status" value="1"/>
</dbReference>
<feature type="active site" description="Proton acceptor" evidence="11">
    <location>
        <position position="316"/>
    </location>
</feature>
<evidence type="ECO:0000256" key="3">
    <source>
        <dbReference type="ARBA" id="ARBA00007110"/>
    </source>
</evidence>
<comment type="function">
    <text evidence="1 11">Catalyzes the synthesis of alpha-ribazole-5'-phosphate from nicotinate mononucleotide (NAMN) and 5,6-dimethylbenzimidazole (DMB).</text>
</comment>
<evidence type="ECO:0000256" key="5">
    <source>
        <dbReference type="ARBA" id="ARBA00015486"/>
    </source>
</evidence>
<evidence type="ECO:0000313" key="13">
    <source>
        <dbReference type="Proteomes" id="UP000095255"/>
    </source>
</evidence>
<keyword evidence="7 11" id="KW-0328">Glycosyltransferase</keyword>
<dbReference type="NCBIfam" id="NF000996">
    <property type="entry name" value="PRK00105.1"/>
    <property type="match status" value="1"/>
</dbReference>
<dbReference type="Proteomes" id="UP000095255">
    <property type="component" value="Unassembled WGS sequence"/>
</dbReference>
<dbReference type="FunFam" id="3.40.50.10210:FF:000001">
    <property type="entry name" value="Nicotinate-nucleotide--dimethylbenzimidazole phosphoribosyltransferase"/>
    <property type="match status" value="1"/>
</dbReference>
<gene>
    <name evidence="11" type="primary">cobT</name>
    <name evidence="12" type="ORF">BHU72_09265</name>
</gene>
<dbReference type="EC" id="2.4.2.21" evidence="4 11"/>
<proteinExistence type="inferred from homology"/>
<evidence type="ECO:0000256" key="11">
    <source>
        <dbReference type="HAMAP-Rule" id="MF_00230"/>
    </source>
</evidence>
<dbReference type="SUPFAM" id="SSF52733">
    <property type="entry name" value="Nicotinate mononucleotide:5,6-dimethylbenzimidazole phosphoribosyltransferase (CobT)"/>
    <property type="match status" value="1"/>
</dbReference>
<evidence type="ECO:0000313" key="12">
    <source>
        <dbReference type="EMBL" id="OEH84398.1"/>
    </source>
</evidence>